<protein>
    <submittedName>
        <fullName evidence="1">Uncharacterized protein</fullName>
    </submittedName>
</protein>
<reference evidence="1" key="1">
    <citation type="submission" date="2021-02" db="EMBL/GenBank/DDBJ databases">
        <authorList>
            <person name="Nowell W R."/>
        </authorList>
    </citation>
    <scope>NUCLEOTIDE SEQUENCE</scope>
</reference>
<dbReference type="Proteomes" id="UP000663854">
    <property type="component" value="Unassembled WGS sequence"/>
</dbReference>
<organism evidence="1 2">
    <name type="scientific">Rotaria sordida</name>
    <dbReference type="NCBI Taxonomy" id="392033"/>
    <lineage>
        <taxon>Eukaryota</taxon>
        <taxon>Metazoa</taxon>
        <taxon>Spiralia</taxon>
        <taxon>Gnathifera</taxon>
        <taxon>Rotifera</taxon>
        <taxon>Eurotatoria</taxon>
        <taxon>Bdelloidea</taxon>
        <taxon>Philodinida</taxon>
        <taxon>Philodinidae</taxon>
        <taxon>Rotaria</taxon>
    </lineage>
</organism>
<dbReference type="AlphaFoldDB" id="A0A814H5A0"/>
<sequence>MRTPRVIIEWVAYWLEFFTLPELIFVLKEDARMYPFDKFRVEKIALAVRHTFSSNQSDNDVKMLIEDLSIAYCQTRLLLKPTSISSITIRQNNHLLVPFRSSCPTCYQRTLFTLQCNHRNPRCPSAIDNSPVMIFPNFIQIKNHNIYTHESLHFGDYVYFGGDVAIERCIIEKYVSQIIHHDISMTGNAASMNQEALYGGHPQLVAVDRHGHQKCRRRICAFKDVKVSTKEMTDLVIGCCRTPAASSRYCELHNTESSTEMLHRSDTFILSGKLAPTLVYDDGCHLFKYVKNHIGTDLAKTSAMEILASTPISVDRSHFRNHISTFCRRMMNPDKNPC</sequence>
<proteinExistence type="predicted"/>
<dbReference type="EMBL" id="CAJNOH010000337">
    <property type="protein sequence ID" value="CAF1004960.1"/>
    <property type="molecule type" value="Genomic_DNA"/>
</dbReference>
<evidence type="ECO:0000313" key="1">
    <source>
        <dbReference type="EMBL" id="CAF1004960.1"/>
    </source>
</evidence>
<comment type="caution">
    <text evidence="1">The sequence shown here is derived from an EMBL/GenBank/DDBJ whole genome shotgun (WGS) entry which is preliminary data.</text>
</comment>
<name>A0A814H5A0_9BILA</name>
<gene>
    <name evidence="1" type="ORF">PYM288_LOCUS14808</name>
</gene>
<accession>A0A814H5A0</accession>
<evidence type="ECO:0000313" key="2">
    <source>
        <dbReference type="Proteomes" id="UP000663854"/>
    </source>
</evidence>